<evidence type="ECO:0000313" key="2">
    <source>
        <dbReference type="Proteomes" id="UP000182466"/>
    </source>
</evidence>
<sequence>MGQVTCETLQWGSWYNTERLRGAIGHPPPKEAGNAFYPMHEYPSTLKNAA</sequence>
<reference evidence="1 2" key="1">
    <citation type="submission" date="2016-10" db="EMBL/GenBank/DDBJ databases">
        <authorList>
            <person name="de Groot N.N."/>
        </authorList>
    </citation>
    <scope>NUCLEOTIDE SEQUENCE [LARGE SCALE GENOMIC DNA]</scope>
    <source>
        <strain evidence="1 2">CGMCC 1.10959</strain>
    </source>
</reference>
<protein>
    <recommendedName>
        <fullName evidence="3">Transposase</fullName>
    </recommendedName>
</protein>
<accession>A0A1I7EBJ7</accession>
<name>A0A1I7EBJ7_9RHOB</name>
<organism evidence="1 2">
    <name type="scientific">Sedimentitalea nanhaiensis</name>
    <dbReference type="NCBI Taxonomy" id="999627"/>
    <lineage>
        <taxon>Bacteria</taxon>
        <taxon>Pseudomonadati</taxon>
        <taxon>Pseudomonadota</taxon>
        <taxon>Alphaproteobacteria</taxon>
        <taxon>Rhodobacterales</taxon>
        <taxon>Paracoccaceae</taxon>
        <taxon>Sedimentitalea</taxon>
    </lineage>
</organism>
<proteinExistence type="predicted"/>
<evidence type="ECO:0000313" key="1">
    <source>
        <dbReference type="EMBL" id="SFU21314.1"/>
    </source>
</evidence>
<dbReference type="AlphaFoldDB" id="A0A1I7EBJ7"/>
<evidence type="ECO:0008006" key="3">
    <source>
        <dbReference type="Google" id="ProtNLM"/>
    </source>
</evidence>
<gene>
    <name evidence="1" type="ORF">SAMN05216236_1605</name>
</gene>
<dbReference type="Proteomes" id="UP000182466">
    <property type="component" value="Unassembled WGS sequence"/>
</dbReference>
<dbReference type="EMBL" id="FPAW01000060">
    <property type="protein sequence ID" value="SFU21314.1"/>
    <property type="molecule type" value="Genomic_DNA"/>
</dbReference>
<keyword evidence="2" id="KW-1185">Reference proteome</keyword>